<proteinExistence type="predicted"/>
<dbReference type="Proteomes" id="UP000036947">
    <property type="component" value="Unassembled WGS sequence"/>
</dbReference>
<accession>A0A0L0NAS9</accession>
<sequence length="83" mass="9867">MALTNSDMANASTATSRRWWKNMPSNSSRWDPSPRVFAILGWEYSGFYLGYWKYCKALQRRDREGSWIRDRVVEALKRCFSHI</sequence>
<dbReference type="EMBL" id="LFRF01000010">
    <property type="protein sequence ID" value="KND91089.1"/>
    <property type="molecule type" value="Genomic_DNA"/>
</dbReference>
<protein>
    <submittedName>
        <fullName evidence="1">Uncharacterized protein</fullName>
    </submittedName>
</protein>
<reference evidence="1 2" key="1">
    <citation type="journal article" date="2015" name="BMC Genomics">
        <title>The genome of the truffle-parasite Tolypocladium ophioglossoides and the evolution of antifungal peptaibiotics.</title>
        <authorList>
            <person name="Quandt C.A."/>
            <person name="Bushley K.E."/>
            <person name="Spatafora J.W."/>
        </authorList>
    </citation>
    <scope>NUCLEOTIDE SEQUENCE [LARGE SCALE GENOMIC DNA]</scope>
    <source>
        <strain evidence="1 2">CBS 100239</strain>
    </source>
</reference>
<organism evidence="1 2">
    <name type="scientific">Tolypocladium ophioglossoides (strain CBS 100239)</name>
    <name type="common">Snaketongue truffleclub</name>
    <name type="synonym">Elaphocordyceps ophioglossoides</name>
    <dbReference type="NCBI Taxonomy" id="1163406"/>
    <lineage>
        <taxon>Eukaryota</taxon>
        <taxon>Fungi</taxon>
        <taxon>Dikarya</taxon>
        <taxon>Ascomycota</taxon>
        <taxon>Pezizomycotina</taxon>
        <taxon>Sordariomycetes</taxon>
        <taxon>Hypocreomycetidae</taxon>
        <taxon>Hypocreales</taxon>
        <taxon>Ophiocordycipitaceae</taxon>
        <taxon>Tolypocladium</taxon>
    </lineage>
</organism>
<evidence type="ECO:0000313" key="1">
    <source>
        <dbReference type="EMBL" id="KND91089.1"/>
    </source>
</evidence>
<dbReference type="AlphaFoldDB" id="A0A0L0NAS9"/>
<keyword evidence="2" id="KW-1185">Reference proteome</keyword>
<comment type="caution">
    <text evidence="1">The sequence shown here is derived from an EMBL/GenBank/DDBJ whole genome shotgun (WGS) entry which is preliminary data.</text>
</comment>
<name>A0A0L0NAS9_TOLOC</name>
<evidence type="ECO:0000313" key="2">
    <source>
        <dbReference type="Proteomes" id="UP000036947"/>
    </source>
</evidence>
<gene>
    <name evidence="1" type="ORF">TOPH_04342</name>
</gene>